<dbReference type="CDD" id="cd21996">
    <property type="entry name" value="HMG-box_TCF7-like"/>
    <property type="match status" value="1"/>
</dbReference>
<organism evidence="12 13">
    <name type="scientific">Schistosoma mekongi</name>
    <name type="common">Parasitic worm</name>
    <dbReference type="NCBI Taxonomy" id="38744"/>
    <lineage>
        <taxon>Eukaryota</taxon>
        <taxon>Metazoa</taxon>
        <taxon>Spiralia</taxon>
        <taxon>Lophotrochozoa</taxon>
        <taxon>Platyhelminthes</taxon>
        <taxon>Trematoda</taxon>
        <taxon>Digenea</taxon>
        <taxon>Strigeidida</taxon>
        <taxon>Schistosomatoidea</taxon>
        <taxon>Schistosomatidae</taxon>
        <taxon>Schistosoma</taxon>
    </lineage>
</organism>
<feature type="DNA-binding region" description="HMG box" evidence="9">
    <location>
        <begin position="365"/>
        <end position="433"/>
    </location>
</feature>
<dbReference type="GO" id="GO:1990907">
    <property type="term" value="C:beta-catenin-TCF complex"/>
    <property type="evidence" value="ECO:0007669"/>
    <property type="project" value="TreeGrafter"/>
</dbReference>
<proteinExistence type="inferred from homology"/>
<keyword evidence="5 9" id="KW-0238">DNA-binding</keyword>
<sequence length="894" mass="101964">MMNTTSIPEEGSELLKSVTNNSICEMDNVNTINSPSKSLSFTYSSLMKPSSLDIEDPYSTSVTSSSSTEIWTQSNMIMIPTSKTCKVCSVSSSTCCCCRCSTSPSVSTSNFLNTTKLSSDIPMNSCYKLSQNDSVHPSYSPLLPLPPPSHHHHQRQQQHSQLIPSTFNSRYNVNSRHGLDPIQCDQCDTTGAQYSTNPYKRIWRQSNELPIHNNDYLNSLDSMNKLQAWLKSPLEECDLRWNGQFLGDTMKSSRGIFSTNSESIPTTTSTTGTNNLLATSLQSPCSLSTSLMSPNITDYMNMKSFNTSIKQFNAYDIRQYDDQQNFNYLPYKFTKSSLDYLNTKSSKQNIESNSYKQSIKYHGHIKKPLNAFMLFMKEMRSQVIAECTLKESAAINQILGRKWHALSSEAQAKYYKLAKQEKELHQQLYPGWSARDNYATQVKRRNRTTKVNRNTTLMTTTTTTTMTTTTTSTTTTTTTTTSLTSSSSCYPDTEFWYSSNYRNNSFNTYNNNNTSNSTSSSGSSSSSNSISNGSSFRQQFTDSLNTSFPHTHTISTELCNSSLSLNNIDTTDITKSVSTTTVITCDYNRLNSLNQFTTLPYAHFNDYVSYRNLLTPNTGNSSTEINIIPPNNENQYCQLQSMHKSMKTSDYAVHSLMDLNYESVIQSDDNSSEQNVTLKCLNKYDSRIPCTLINSSIDQNYIRSNLSYPIDRQNYTKDSNNSLFHLWHDNESIHQVTSQSPYYSTSYLDFYSSTNDYVTTKFTDTLQSFNRRCNRLDYNTSTDLQQNSYFTDISYLHDYHHHHQHSHENNEVMKYFNRNCYIIPNDNTHEELNTISNQLNDDTFITLNNSMPIINIEQGNSKPIEQKYIEQYFNDQLTQKQFTSTSSNHHSLLF</sequence>
<protein>
    <recommendedName>
        <fullName evidence="11">HMG box domain-containing protein</fullName>
    </recommendedName>
</protein>
<keyword evidence="13" id="KW-1185">Reference proteome</keyword>
<dbReference type="PANTHER" id="PTHR10373:SF38">
    <property type="entry name" value="PROTEIN PANGOLIN, ISOFORM J"/>
    <property type="match status" value="1"/>
</dbReference>
<comment type="subcellular location">
    <subcellularLocation>
        <location evidence="1">Nucleus</location>
    </subcellularLocation>
</comment>
<feature type="region of interest" description="Disordered" evidence="10">
    <location>
        <begin position="138"/>
        <end position="161"/>
    </location>
</feature>
<keyword evidence="4" id="KW-0805">Transcription regulation</keyword>
<evidence type="ECO:0000256" key="10">
    <source>
        <dbReference type="SAM" id="MobiDB-lite"/>
    </source>
</evidence>
<dbReference type="InterPro" id="IPR024940">
    <property type="entry name" value="TCF/LEF"/>
</dbReference>
<evidence type="ECO:0000256" key="6">
    <source>
        <dbReference type="ARBA" id="ARBA00023159"/>
    </source>
</evidence>
<evidence type="ECO:0000256" key="4">
    <source>
        <dbReference type="ARBA" id="ARBA00023015"/>
    </source>
</evidence>
<accession>A0AAE2D9P1</accession>
<dbReference type="PANTHER" id="PTHR10373">
    <property type="entry name" value="TRANSCRIPTION FACTOR 7 FAMILY MEMBER"/>
    <property type="match status" value="1"/>
</dbReference>
<evidence type="ECO:0000313" key="12">
    <source>
        <dbReference type="EMBL" id="KAK4475300.1"/>
    </source>
</evidence>
<dbReference type="GO" id="GO:0000978">
    <property type="term" value="F:RNA polymerase II cis-regulatory region sequence-specific DNA binding"/>
    <property type="evidence" value="ECO:0007669"/>
    <property type="project" value="TreeGrafter"/>
</dbReference>
<gene>
    <name evidence="12" type="ORF">MN116_000621</name>
</gene>
<evidence type="ECO:0000256" key="8">
    <source>
        <dbReference type="ARBA" id="ARBA00023242"/>
    </source>
</evidence>
<dbReference type="InterPro" id="IPR009071">
    <property type="entry name" value="HMG_box_dom"/>
</dbReference>
<reference evidence="12" key="2">
    <citation type="journal article" date="2023" name="Infect Dis Poverty">
        <title>Chromosome-scale genome of the human blood fluke Schistosoma mekongi and its implications for public health.</title>
        <authorList>
            <person name="Zhou M."/>
            <person name="Xu L."/>
            <person name="Xu D."/>
            <person name="Chen W."/>
            <person name="Khan J."/>
            <person name="Hu Y."/>
            <person name="Huang H."/>
            <person name="Wei H."/>
            <person name="Zhang Y."/>
            <person name="Chusongsang P."/>
            <person name="Tanasarnprasert K."/>
            <person name="Hu X."/>
            <person name="Limpanont Y."/>
            <person name="Lv Z."/>
        </authorList>
    </citation>
    <scope>NUCLEOTIDE SEQUENCE</scope>
    <source>
        <strain evidence="12">LV_2022a</strain>
    </source>
</reference>
<evidence type="ECO:0000256" key="5">
    <source>
        <dbReference type="ARBA" id="ARBA00023125"/>
    </source>
</evidence>
<keyword evidence="7" id="KW-0804">Transcription</keyword>
<evidence type="ECO:0000256" key="1">
    <source>
        <dbReference type="ARBA" id="ARBA00004123"/>
    </source>
</evidence>
<dbReference type="Gene3D" id="1.10.30.10">
    <property type="entry name" value="High mobility group box domain"/>
    <property type="match status" value="1"/>
</dbReference>
<feature type="domain" description="HMG box" evidence="11">
    <location>
        <begin position="365"/>
        <end position="433"/>
    </location>
</feature>
<dbReference type="EMBL" id="JALJAT010000001">
    <property type="protein sequence ID" value="KAK4475300.1"/>
    <property type="molecule type" value="Genomic_DNA"/>
</dbReference>
<feature type="compositionally biased region" description="Low complexity" evidence="10">
    <location>
        <begin position="453"/>
        <end position="488"/>
    </location>
</feature>
<keyword evidence="6" id="KW-0010">Activator</keyword>
<dbReference type="FunFam" id="1.10.30.10:FF:000001">
    <property type="entry name" value="transcription factor 7 isoform X2"/>
    <property type="match status" value="1"/>
</dbReference>
<evidence type="ECO:0000256" key="3">
    <source>
        <dbReference type="ARBA" id="ARBA00022687"/>
    </source>
</evidence>
<keyword evidence="3" id="KW-0879">Wnt signaling pathway</keyword>
<comment type="caution">
    <text evidence="12">The sequence shown here is derived from an EMBL/GenBank/DDBJ whole genome shotgun (WGS) entry which is preliminary data.</text>
</comment>
<dbReference type="GO" id="GO:0000981">
    <property type="term" value="F:DNA-binding transcription factor activity, RNA polymerase II-specific"/>
    <property type="evidence" value="ECO:0007669"/>
    <property type="project" value="TreeGrafter"/>
</dbReference>
<dbReference type="SUPFAM" id="SSF47095">
    <property type="entry name" value="HMG-box"/>
    <property type="match status" value="1"/>
</dbReference>
<dbReference type="GO" id="GO:0060070">
    <property type="term" value="P:canonical Wnt signaling pathway"/>
    <property type="evidence" value="ECO:0007669"/>
    <property type="project" value="TreeGrafter"/>
</dbReference>
<comment type="similarity">
    <text evidence="2">Belongs to the TCF/LEF family.</text>
</comment>
<dbReference type="Proteomes" id="UP001292079">
    <property type="component" value="Unassembled WGS sequence"/>
</dbReference>
<dbReference type="AlphaFoldDB" id="A0AAE2D9P1"/>
<name>A0AAE2D9P1_SCHME</name>
<evidence type="ECO:0000256" key="2">
    <source>
        <dbReference type="ARBA" id="ARBA00006569"/>
    </source>
</evidence>
<keyword evidence="8 9" id="KW-0539">Nucleus</keyword>
<evidence type="ECO:0000256" key="9">
    <source>
        <dbReference type="PROSITE-ProRule" id="PRU00267"/>
    </source>
</evidence>
<evidence type="ECO:0000313" key="13">
    <source>
        <dbReference type="Proteomes" id="UP001292079"/>
    </source>
</evidence>
<dbReference type="InterPro" id="IPR036910">
    <property type="entry name" value="HMG_box_dom_sf"/>
</dbReference>
<dbReference type="SMART" id="SM00398">
    <property type="entry name" value="HMG"/>
    <property type="match status" value="1"/>
</dbReference>
<feature type="region of interest" description="Disordered" evidence="10">
    <location>
        <begin position="453"/>
        <end position="489"/>
    </location>
</feature>
<feature type="region of interest" description="Disordered" evidence="10">
    <location>
        <begin position="514"/>
        <end position="536"/>
    </location>
</feature>
<evidence type="ECO:0000259" key="11">
    <source>
        <dbReference type="PROSITE" id="PS50118"/>
    </source>
</evidence>
<reference evidence="12" key="1">
    <citation type="submission" date="2022-04" db="EMBL/GenBank/DDBJ databases">
        <authorList>
            <person name="Xu L."/>
            <person name="Lv Z."/>
        </authorList>
    </citation>
    <scope>NUCLEOTIDE SEQUENCE</scope>
    <source>
        <strain evidence="12">LV_2022a</strain>
    </source>
</reference>
<evidence type="ECO:0000256" key="7">
    <source>
        <dbReference type="ARBA" id="ARBA00023163"/>
    </source>
</evidence>
<dbReference type="Pfam" id="PF00505">
    <property type="entry name" value="HMG_box"/>
    <property type="match status" value="1"/>
</dbReference>
<dbReference type="GO" id="GO:0000785">
    <property type="term" value="C:chromatin"/>
    <property type="evidence" value="ECO:0007669"/>
    <property type="project" value="TreeGrafter"/>
</dbReference>
<dbReference type="PROSITE" id="PS50118">
    <property type="entry name" value="HMG_BOX_2"/>
    <property type="match status" value="1"/>
</dbReference>